<comment type="caution">
    <text evidence="9">The sequence shown here is derived from an EMBL/GenBank/DDBJ whole genome shotgun (WGS) entry which is preliminary data.</text>
</comment>
<reference evidence="10" key="1">
    <citation type="journal article" date="2019" name="Int. J. Syst. Evol. Microbiol.">
        <title>The Global Catalogue of Microorganisms (GCM) 10K type strain sequencing project: providing services to taxonomists for standard genome sequencing and annotation.</title>
        <authorList>
            <consortium name="The Broad Institute Genomics Platform"/>
            <consortium name="The Broad Institute Genome Sequencing Center for Infectious Disease"/>
            <person name="Wu L."/>
            <person name="Ma J."/>
        </authorList>
    </citation>
    <scope>NUCLEOTIDE SEQUENCE [LARGE SCALE GENOMIC DNA]</scope>
    <source>
        <strain evidence="10">JCM 30774</strain>
    </source>
</reference>
<feature type="transmembrane region" description="Helical" evidence="7">
    <location>
        <begin position="176"/>
        <end position="197"/>
    </location>
</feature>
<gene>
    <name evidence="9" type="ORF">ACFQ45_10345</name>
</gene>
<sequence length="289" mass="32336">MLLIYEFASNEDPASLSKVLWKQGISHRILQSDHGNQLWLLDPKQSHGAMAILESWQHDPHADFMVHDTQNVSKPSRLLADWHMSPLTIALLAATFAVSVITGLGEYLENVGWFTISSFELLGNRIRFYPLEEVLAQGEYWRLFTPALIHFGAAHLIFNALWVWDLGRKVERLIGSVAWLLFTLSVSVVSNVGQYLINGSPLFGGLSGLVYGLVGFAWLMPILVKGWPKIISKPLMVFFTVWLVLGYTDVFAMLGLGNMANEAHLIGLMSGLILAGVYSLYFKVFKRQG</sequence>
<dbReference type="PANTHER" id="PTHR43066">
    <property type="entry name" value="RHOMBOID-RELATED PROTEIN"/>
    <property type="match status" value="1"/>
</dbReference>
<keyword evidence="3" id="KW-0997">Cell inner membrane</keyword>
<name>A0ABW4B588_9GAMM</name>
<evidence type="ECO:0000256" key="7">
    <source>
        <dbReference type="SAM" id="Phobius"/>
    </source>
</evidence>
<feature type="transmembrane region" description="Helical" evidence="7">
    <location>
        <begin position="143"/>
        <end position="164"/>
    </location>
</feature>
<keyword evidence="2" id="KW-1003">Cell membrane</keyword>
<dbReference type="GO" id="GO:0008233">
    <property type="term" value="F:peptidase activity"/>
    <property type="evidence" value="ECO:0007669"/>
    <property type="project" value="UniProtKB-KW"/>
</dbReference>
<dbReference type="RefSeq" id="WP_377367352.1">
    <property type="nucleotide sequence ID" value="NZ_JBHTMN010000011.1"/>
</dbReference>
<dbReference type="InterPro" id="IPR035952">
    <property type="entry name" value="Rhomboid-like_sf"/>
</dbReference>
<keyword evidence="5 7" id="KW-1133">Transmembrane helix</keyword>
<comment type="subcellular location">
    <subcellularLocation>
        <location evidence="1">Membrane</location>
        <topology evidence="1">Multi-pass membrane protein</topology>
    </subcellularLocation>
</comment>
<dbReference type="GO" id="GO:0006508">
    <property type="term" value="P:proteolysis"/>
    <property type="evidence" value="ECO:0007669"/>
    <property type="project" value="UniProtKB-KW"/>
</dbReference>
<feature type="transmembrane region" description="Helical" evidence="7">
    <location>
        <begin position="203"/>
        <end position="223"/>
    </location>
</feature>
<evidence type="ECO:0000256" key="3">
    <source>
        <dbReference type="ARBA" id="ARBA00022519"/>
    </source>
</evidence>
<evidence type="ECO:0000256" key="1">
    <source>
        <dbReference type="ARBA" id="ARBA00004141"/>
    </source>
</evidence>
<evidence type="ECO:0000256" key="4">
    <source>
        <dbReference type="ARBA" id="ARBA00022692"/>
    </source>
</evidence>
<evidence type="ECO:0000313" key="10">
    <source>
        <dbReference type="Proteomes" id="UP001597059"/>
    </source>
</evidence>
<feature type="transmembrane region" description="Helical" evidence="7">
    <location>
        <begin position="263"/>
        <end position="282"/>
    </location>
</feature>
<evidence type="ECO:0000256" key="5">
    <source>
        <dbReference type="ARBA" id="ARBA00022989"/>
    </source>
</evidence>
<keyword evidence="6 7" id="KW-0472">Membrane</keyword>
<keyword evidence="4 7" id="KW-0812">Transmembrane</keyword>
<evidence type="ECO:0000259" key="8">
    <source>
        <dbReference type="Pfam" id="PF01694"/>
    </source>
</evidence>
<evidence type="ECO:0000313" key="9">
    <source>
        <dbReference type="EMBL" id="MFD1383770.1"/>
    </source>
</evidence>
<dbReference type="Gene3D" id="1.20.1540.10">
    <property type="entry name" value="Rhomboid-like"/>
    <property type="match status" value="1"/>
</dbReference>
<dbReference type="Proteomes" id="UP001597059">
    <property type="component" value="Unassembled WGS sequence"/>
</dbReference>
<dbReference type="EMBL" id="JBHTMN010000011">
    <property type="protein sequence ID" value="MFD1383770.1"/>
    <property type="molecule type" value="Genomic_DNA"/>
</dbReference>
<feature type="transmembrane region" description="Helical" evidence="7">
    <location>
        <begin position="235"/>
        <end position="257"/>
    </location>
</feature>
<dbReference type="PANTHER" id="PTHR43066:SF26">
    <property type="entry name" value="RHOMBOID PROTEASE GLPG"/>
    <property type="match status" value="1"/>
</dbReference>
<dbReference type="SUPFAM" id="SSF144091">
    <property type="entry name" value="Rhomboid-like"/>
    <property type="match status" value="1"/>
</dbReference>
<dbReference type="EC" id="3.4.21.105" evidence="9"/>
<dbReference type="InterPro" id="IPR022764">
    <property type="entry name" value="Peptidase_S54_rhomboid_dom"/>
</dbReference>
<keyword evidence="9" id="KW-0378">Hydrolase</keyword>
<evidence type="ECO:0000256" key="6">
    <source>
        <dbReference type="ARBA" id="ARBA00023136"/>
    </source>
</evidence>
<protein>
    <submittedName>
        <fullName evidence="9">Rhomboid family intramembrane serine protease</fullName>
        <ecNumber evidence="9">3.4.21.105</ecNumber>
    </submittedName>
</protein>
<proteinExistence type="predicted"/>
<feature type="transmembrane region" description="Helical" evidence="7">
    <location>
        <begin position="84"/>
        <end position="104"/>
    </location>
</feature>
<evidence type="ECO:0000256" key="2">
    <source>
        <dbReference type="ARBA" id="ARBA00022475"/>
    </source>
</evidence>
<organism evidence="9 10">
    <name type="scientific">Rhodanobacter aciditrophus</name>
    <dbReference type="NCBI Taxonomy" id="1623218"/>
    <lineage>
        <taxon>Bacteria</taxon>
        <taxon>Pseudomonadati</taxon>
        <taxon>Pseudomonadota</taxon>
        <taxon>Gammaproteobacteria</taxon>
        <taxon>Lysobacterales</taxon>
        <taxon>Rhodanobacteraceae</taxon>
        <taxon>Rhodanobacter</taxon>
    </lineage>
</organism>
<keyword evidence="9" id="KW-0645">Protease</keyword>
<keyword evidence="10" id="KW-1185">Reference proteome</keyword>
<dbReference type="Pfam" id="PF01694">
    <property type="entry name" value="Rhomboid"/>
    <property type="match status" value="1"/>
</dbReference>
<feature type="domain" description="Peptidase S54 rhomboid" evidence="8">
    <location>
        <begin position="138"/>
        <end position="278"/>
    </location>
</feature>
<accession>A0ABW4B588</accession>